<evidence type="ECO:0000313" key="1">
    <source>
        <dbReference type="EMBL" id="OGG71620.1"/>
    </source>
</evidence>
<protein>
    <recommendedName>
        <fullName evidence="3">26 kDa periplasmic immunogenic protein</fullName>
    </recommendedName>
</protein>
<comment type="caution">
    <text evidence="1">The sequence shown here is derived from an EMBL/GenBank/DDBJ whole genome shotgun (WGS) entry which is preliminary data.</text>
</comment>
<dbReference type="Gene3D" id="3.30.70.2970">
    <property type="entry name" value="Protein of unknown function (DUF541), domain 2"/>
    <property type="match status" value="1"/>
</dbReference>
<dbReference type="Pfam" id="PF04402">
    <property type="entry name" value="SIMPL"/>
    <property type="match status" value="1"/>
</dbReference>
<sequence>MQDLLNRSYMSAAVLLLVGLLSLFVLSKTVTELKGYRFIGGGVPISNTISVNGEGEVFAVPDIATFMVSVDELKATVAEAQEVATGKINKVISYLKAQGVEERDLKTVNYSVYPEYEYQNQVCTQYGCPPGKQILKGYRVNQTLSVKVRNTKKAGELLTGVGEFGVTNVSGLDFTIDDEDALQQEARKKAISDAKEKAAALAKDLDVTLVRIVSFSESGQQPYPIFYGKAEGLGMGGDRIAPEVPVGENKIVSNVSITYEIR</sequence>
<dbReference type="Proteomes" id="UP000179115">
    <property type="component" value="Unassembled WGS sequence"/>
</dbReference>
<name>A0A1F6EDD6_9BACT</name>
<evidence type="ECO:0000313" key="2">
    <source>
        <dbReference type="Proteomes" id="UP000179115"/>
    </source>
</evidence>
<dbReference type="Gene3D" id="3.30.110.170">
    <property type="entry name" value="Protein of unknown function (DUF541), domain 1"/>
    <property type="match status" value="1"/>
</dbReference>
<dbReference type="PANTHER" id="PTHR34387">
    <property type="entry name" value="SLR1258 PROTEIN"/>
    <property type="match status" value="1"/>
</dbReference>
<evidence type="ECO:0008006" key="3">
    <source>
        <dbReference type="Google" id="ProtNLM"/>
    </source>
</evidence>
<reference evidence="1 2" key="1">
    <citation type="journal article" date="2016" name="Nat. Commun.">
        <title>Thousands of microbial genomes shed light on interconnected biogeochemical processes in an aquifer system.</title>
        <authorList>
            <person name="Anantharaman K."/>
            <person name="Brown C.T."/>
            <person name="Hug L.A."/>
            <person name="Sharon I."/>
            <person name="Castelle C.J."/>
            <person name="Probst A.J."/>
            <person name="Thomas B.C."/>
            <person name="Singh A."/>
            <person name="Wilkins M.J."/>
            <person name="Karaoz U."/>
            <person name="Brodie E.L."/>
            <person name="Williams K.H."/>
            <person name="Hubbard S.S."/>
            <person name="Banfield J.F."/>
        </authorList>
    </citation>
    <scope>NUCLEOTIDE SEQUENCE [LARGE SCALE GENOMIC DNA]</scope>
</reference>
<proteinExistence type="predicted"/>
<dbReference type="InterPro" id="IPR052022">
    <property type="entry name" value="26kDa_periplasmic_antigen"/>
</dbReference>
<dbReference type="InterPro" id="IPR007497">
    <property type="entry name" value="SIMPL/DUF541"/>
</dbReference>
<dbReference type="PANTHER" id="PTHR34387:SF2">
    <property type="entry name" value="SLR1258 PROTEIN"/>
    <property type="match status" value="1"/>
</dbReference>
<dbReference type="EMBL" id="MFLV01000011">
    <property type="protein sequence ID" value="OGG71620.1"/>
    <property type="molecule type" value="Genomic_DNA"/>
</dbReference>
<dbReference type="STRING" id="1798508.A3A35_00385"/>
<dbReference type="AlphaFoldDB" id="A0A1F6EDD6"/>
<dbReference type="GO" id="GO:0006974">
    <property type="term" value="P:DNA damage response"/>
    <property type="evidence" value="ECO:0007669"/>
    <property type="project" value="TreeGrafter"/>
</dbReference>
<gene>
    <name evidence="1" type="ORF">A3A35_00385</name>
</gene>
<organism evidence="1 2">
    <name type="scientific">Candidatus Kaiserbacteria bacterium RIFCSPLOWO2_01_FULL_51_21</name>
    <dbReference type="NCBI Taxonomy" id="1798508"/>
    <lineage>
        <taxon>Bacteria</taxon>
        <taxon>Candidatus Kaiseribacteriota</taxon>
    </lineage>
</organism>
<accession>A0A1F6EDD6</accession>